<dbReference type="InterPro" id="IPR013537">
    <property type="entry name" value="AcCoA_COase_cen"/>
</dbReference>
<dbReference type="EMBL" id="CAMKVN010025868">
    <property type="protein sequence ID" value="CAI2200911.1"/>
    <property type="molecule type" value="Genomic_DNA"/>
</dbReference>
<evidence type="ECO:0000313" key="3">
    <source>
        <dbReference type="Proteomes" id="UP001153678"/>
    </source>
</evidence>
<name>A0A9W4X142_9GLOM</name>
<gene>
    <name evidence="2" type="ORF">FWILDA_LOCUS19803</name>
</gene>
<accession>A0A9W4X142</accession>
<evidence type="ECO:0000259" key="1">
    <source>
        <dbReference type="Pfam" id="PF08326"/>
    </source>
</evidence>
<dbReference type="AlphaFoldDB" id="A0A9W4X142"/>
<dbReference type="OrthoDB" id="14612at2759"/>
<organism evidence="2 3">
    <name type="scientific">Funneliformis geosporum</name>
    <dbReference type="NCBI Taxonomy" id="1117311"/>
    <lineage>
        <taxon>Eukaryota</taxon>
        <taxon>Fungi</taxon>
        <taxon>Fungi incertae sedis</taxon>
        <taxon>Mucoromycota</taxon>
        <taxon>Glomeromycotina</taxon>
        <taxon>Glomeromycetes</taxon>
        <taxon>Glomerales</taxon>
        <taxon>Glomeraceae</taxon>
        <taxon>Funneliformis</taxon>
    </lineage>
</organism>
<protein>
    <submittedName>
        <fullName evidence="2">16349_t:CDS:1</fullName>
    </submittedName>
</protein>
<comment type="caution">
    <text evidence="2">The sequence shown here is derived from an EMBL/GenBank/DDBJ whole genome shotgun (WGS) entry which is preliminary data.</text>
</comment>
<feature type="non-terminal residue" evidence="2">
    <location>
        <position position="76"/>
    </location>
</feature>
<dbReference type="Pfam" id="PF08326">
    <property type="entry name" value="ACC_central"/>
    <property type="match status" value="1"/>
</dbReference>
<evidence type="ECO:0000313" key="2">
    <source>
        <dbReference type="EMBL" id="CAI2200911.1"/>
    </source>
</evidence>
<feature type="non-terminal residue" evidence="2">
    <location>
        <position position="1"/>
    </location>
</feature>
<sequence>DGYDYRTPSYDSLKELIDTRFAVFDVLPNFFYHQDSWVGLAALEVYARRAYHAYQLINVEYYTDQTPLELLVSYYY</sequence>
<dbReference type="GO" id="GO:0003989">
    <property type="term" value="F:acetyl-CoA carboxylase activity"/>
    <property type="evidence" value="ECO:0007669"/>
    <property type="project" value="InterPro"/>
</dbReference>
<proteinExistence type="predicted"/>
<reference evidence="2" key="1">
    <citation type="submission" date="2022-08" db="EMBL/GenBank/DDBJ databases">
        <authorList>
            <person name="Kallberg Y."/>
            <person name="Tangrot J."/>
            <person name="Rosling A."/>
        </authorList>
    </citation>
    <scope>NUCLEOTIDE SEQUENCE</scope>
    <source>
        <strain evidence="2">Wild A</strain>
    </source>
</reference>
<feature type="domain" description="Acetyl-CoA carboxylase central" evidence="1">
    <location>
        <begin position="4"/>
        <end position="70"/>
    </location>
</feature>
<dbReference type="GO" id="GO:0006633">
    <property type="term" value="P:fatty acid biosynthetic process"/>
    <property type="evidence" value="ECO:0007669"/>
    <property type="project" value="InterPro"/>
</dbReference>
<dbReference type="GO" id="GO:0005524">
    <property type="term" value="F:ATP binding"/>
    <property type="evidence" value="ECO:0007669"/>
    <property type="project" value="InterPro"/>
</dbReference>
<keyword evidence="3" id="KW-1185">Reference proteome</keyword>
<dbReference type="Proteomes" id="UP001153678">
    <property type="component" value="Unassembled WGS sequence"/>
</dbReference>